<dbReference type="GO" id="GO:0004252">
    <property type="term" value="F:serine-type endopeptidase activity"/>
    <property type="evidence" value="ECO:0007669"/>
    <property type="project" value="UniProtKB-UniRule"/>
</dbReference>
<dbReference type="InterPro" id="IPR036852">
    <property type="entry name" value="Peptidase_S8/S53_dom_sf"/>
</dbReference>
<protein>
    <submittedName>
        <fullName evidence="8">Type VII secretion-associated serine protease mycosin</fullName>
    </submittedName>
</protein>
<reference evidence="8 9" key="1">
    <citation type="submission" date="2020-02" db="EMBL/GenBank/DDBJ databases">
        <title>Sequencing the genomes of 1000 actinobacteria strains.</title>
        <authorList>
            <person name="Klenk H.-P."/>
        </authorList>
    </citation>
    <scope>NUCLEOTIDE SEQUENCE [LARGE SCALE GENOMIC DNA]</scope>
    <source>
        <strain evidence="8 9">DSM 27960</strain>
    </source>
</reference>
<feature type="domain" description="Peptidase S8/S53" evidence="7">
    <location>
        <begin position="22"/>
        <end position="287"/>
    </location>
</feature>
<evidence type="ECO:0000256" key="6">
    <source>
        <dbReference type="SAM" id="Phobius"/>
    </source>
</evidence>
<sequence>MNETPPALVTLQSDLAGRVASGSGITVAVVDSGVSSQNAHLGDAVVLPGVSLINDGEDPTGRSDISGHGTAIAGVIAARQVPTSGVVGLAPETLILPVRVFRSDDDESKKAGFGPDTGRIAQGIRYASDHGATIINVSMSDSVDSAELREAVSYAFGRGSLVVASAGNRNTTTETADGPRYPAAYPEALGVTAVDATGATTEASITGEQVDVAAPGQNILTTNFSVGDCIFATEAASSSFATGYASAAAALIAQRFPEEGPAGWAHRLMATASRAHTDNRTDSEGWGLIQPYEALTFVNDGSARGPVNPLFDQTQRAEVQTTALDLEQHESPLVTTQRVSIWVATLGIAATVMLVLLRRRRSTAGGEAVGSPSI</sequence>
<dbReference type="SUPFAM" id="SSF52743">
    <property type="entry name" value="Subtilisin-like"/>
    <property type="match status" value="1"/>
</dbReference>
<gene>
    <name evidence="8" type="ORF">FHX76_001864</name>
</gene>
<dbReference type="PANTHER" id="PTHR43806">
    <property type="entry name" value="PEPTIDASE S8"/>
    <property type="match status" value="1"/>
</dbReference>
<dbReference type="PRINTS" id="PR00723">
    <property type="entry name" value="SUBTILISIN"/>
</dbReference>
<keyword evidence="6" id="KW-0812">Transmembrane</keyword>
<evidence type="ECO:0000259" key="7">
    <source>
        <dbReference type="Pfam" id="PF00082"/>
    </source>
</evidence>
<keyword evidence="4 5" id="KW-0720">Serine protease</keyword>
<evidence type="ECO:0000256" key="1">
    <source>
        <dbReference type="ARBA" id="ARBA00011073"/>
    </source>
</evidence>
<keyword evidence="3 5" id="KW-0378">Hydrolase</keyword>
<dbReference type="EMBL" id="JAAMOX010000001">
    <property type="protein sequence ID" value="NIH53996.1"/>
    <property type="molecule type" value="Genomic_DNA"/>
</dbReference>
<comment type="caution">
    <text evidence="8">The sequence shown here is derived from an EMBL/GenBank/DDBJ whole genome shotgun (WGS) entry which is preliminary data.</text>
</comment>
<dbReference type="PROSITE" id="PS51892">
    <property type="entry name" value="SUBTILASE"/>
    <property type="match status" value="1"/>
</dbReference>
<evidence type="ECO:0000256" key="4">
    <source>
        <dbReference type="ARBA" id="ARBA00022825"/>
    </source>
</evidence>
<feature type="transmembrane region" description="Helical" evidence="6">
    <location>
        <begin position="339"/>
        <end position="357"/>
    </location>
</feature>
<proteinExistence type="inferred from homology"/>
<name>A0A7X5R1S7_9MICO</name>
<dbReference type="Pfam" id="PF00082">
    <property type="entry name" value="Peptidase_S8"/>
    <property type="match status" value="1"/>
</dbReference>
<dbReference type="Gene3D" id="3.40.50.200">
    <property type="entry name" value="Peptidase S8/S53 domain"/>
    <property type="match status" value="1"/>
</dbReference>
<dbReference type="PANTHER" id="PTHR43806:SF11">
    <property type="entry name" value="CEREVISIN-RELATED"/>
    <property type="match status" value="1"/>
</dbReference>
<feature type="active site" description="Charge relay system" evidence="5">
    <location>
        <position position="68"/>
    </location>
</feature>
<evidence type="ECO:0000313" key="9">
    <source>
        <dbReference type="Proteomes" id="UP000541033"/>
    </source>
</evidence>
<dbReference type="AlphaFoldDB" id="A0A7X5R1S7"/>
<dbReference type="InterPro" id="IPR000209">
    <property type="entry name" value="Peptidase_S8/S53_dom"/>
</dbReference>
<keyword evidence="9" id="KW-1185">Reference proteome</keyword>
<dbReference type="PROSITE" id="PS00136">
    <property type="entry name" value="SUBTILASE_ASP"/>
    <property type="match status" value="1"/>
</dbReference>
<dbReference type="InterPro" id="IPR023827">
    <property type="entry name" value="Peptidase_S8_Asp-AS"/>
</dbReference>
<evidence type="ECO:0000256" key="2">
    <source>
        <dbReference type="ARBA" id="ARBA00022670"/>
    </source>
</evidence>
<dbReference type="Proteomes" id="UP000541033">
    <property type="component" value="Unassembled WGS sequence"/>
</dbReference>
<accession>A0A7X5R1S7</accession>
<dbReference type="PROSITE" id="PS00137">
    <property type="entry name" value="SUBTILASE_HIS"/>
    <property type="match status" value="1"/>
</dbReference>
<feature type="active site" description="Charge relay system" evidence="5">
    <location>
        <position position="31"/>
    </location>
</feature>
<dbReference type="RefSeq" id="WP_167150056.1">
    <property type="nucleotide sequence ID" value="NZ_JAAMOX010000001.1"/>
</dbReference>
<dbReference type="GO" id="GO:0006508">
    <property type="term" value="P:proteolysis"/>
    <property type="evidence" value="ECO:0007669"/>
    <property type="project" value="UniProtKB-KW"/>
</dbReference>
<dbReference type="InterPro" id="IPR015500">
    <property type="entry name" value="Peptidase_S8_subtilisin-rel"/>
</dbReference>
<feature type="active site" description="Charge relay system" evidence="5">
    <location>
        <position position="239"/>
    </location>
</feature>
<keyword evidence="6" id="KW-1133">Transmembrane helix</keyword>
<keyword evidence="6" id="KW-0472">Membrane</keyword>
<evidence type="ECO:0000256" key="5">
    <source>
        <dbReference type="PROSITE-ProRule" id="PRU01240"/>
    </source>
</evidence>
<evidence type="ECO:0000313" key="8">
    <source>
        <dbReference type="EMBL" id="NIH53996.1"/>
    </source>
</evidence>
<evidence type="ECO:0000256" key="3">
    <source>
        <dbReference type="ARBA" id="ARBA00022801"/>
    </source>
</evidence>
<dbReference type="InterPro" id="IPR050131">
    <property type="entry name" value="Peptidase_S8_subtilisin-like"/>
</dbReference>
<keyword evidence="2 5" id="KW-0645">Protease</keyword>
<organism evidence="8 9">
    <name type="scientific">Lysinibacter cavernae</name>
    <dbReference type="NCBI Taxonomy" id="1640652"/>
    <lineage>
        <taxon>Bacteria</taxon>
        <taxon>Bacillati</taxon>
        <taxon>Actinomycetota</taxon>
        <taxon>Actinomycetes</taxon>
        <taxon>Micrococcales</taxon>
        <taxon>Microbacteriaceae</taxon>
        <taxon>Lysinibacter</taxon>
    </lineage>
</organism>
<dbReference type="InterPro" id="IPR022398">
    <property type="entry name" value="Peptidase_S8_His-AS"/>
</dbReference>
<comment type="similarity">
    <text evidence="1 5">Belongs to the peptidase S8 family.</text>
</comment>